<dbReference type="PANTHER" id="PTHR23130">
    <property type="entry name" value="CYTOCHROME B561 AND DOMON DOMAIN-CONTAINING PROTEIN"/>
    <property type="match status" value="1"/>
</dbReference>
<comment type="subcellular location">
    <subcellularLocation>
        <location evidence="1">Membrane</location>
    </subcellularLocation>
</comment>
<evidence type="ECO:0000313" key="12">
    <source>
        <dbReference type="EMBL" id="KAK8517893.1"/>
    </source>
</evidence>
<keyword evidence="3 8" id="KW-0812">Transmembrane</keyword>
<keyword evidence="5" id="KW-0249">Electron transport</keyword>
<dbReference type="SMART" id="SM00664">
    <property type="entry name" value="DoH"/>
    <property type="match status" value="1"/>
</dbReference>
<feature type="signal peptide" evidence="9">
    <location>
        <begin position="1"/>
        <end position="25"/>
    </location>
</feature>
<evidence type="ECO:0000256" key="9">
    <source>
        <dbReference type="SAM" id="SignalP"/>
    </source>
</evidence>
<evidence type="ECO:0000256" key="6">
    <source>
        <dbReference type="ARBA" id="ARBA00022989"/>
    </source>
</evidence>
<evidence type="ECO:0000256" key="3">
    <source>
        <dbReference type="ARBA" id="ARBA00022692"/>
    </source>
</evidence>
<accession>A0ABR2CEE8</accession>
<evidence type="ECO:0000256" key="1">
    <source>
        <dbReference type="ARBA" id="ARBA00004370"/>
    </source>
</evidence>
<dbReference type="SMART" id="SM00665">
    <property type="entry name" value="B561"/>
    <property type="match status" value="1"/>
</dbReference>
<evidence type="ECO:0000259" key="11">
    <source>
        <dbReference type="PROSITE" id="PS50939"/>
    </source>
</evidence>
<feature type="transmembrane region" description="Helical" evidence="8">
    <location>
        <begin position="211"/>
        <end position="232"/>
    </location>
</feature>
<sequence>MKLSSISITFFLVLLHGSSVHLVNSQQTDSCGSNLKLDVPFDTTSLHCLPVWSRNDFILRYVQTSSNVWSFVLSAPDTNSFIAMGFSSSGMMVGSSAMVGWISADGIGTVKQYFLGGQRPNFVLPDQGNLTVVSNSRSITSRSSRLYMAFQLNTIQPLSRLIYSVGQIAVIPSSPDYALAQHRDQVSTTLNYVTGSSASKSPHSRLRKSHGALNMLSWGILMIIGAMIARYGKQWDPIWFYSHAAIQSCAFVLGISGIICGLVLENRLKADVSTHKGLGIFILVLGCLQVMAAFARPNKESKMRKFWNWYHYSVGRILVVFSMANVFYGIHLGEKGSGWKAGYGVVIAFLILFSFILEFKIWGRK</sequence>
<dbReference type="Gene3D" id="1.20.120.1770">
    <property type="match status" value="1"/>
</dbReference>
<feature type="transmembrane region" description="Helical" evidence="8">
    <location>
        <begin position="244"/>
        <end position="264"/>
    </location>
</feature>
<gene>
    <name evidence="12" type="ORF">V6N12_016729</name>
</gene>
<name>A0ABR2CEE8_9ROSI</name>
<keyword evidence="2" id="KW-0813">Transport</keyword>
<protein>
    <recommendedName>
        <fullName evidence="14">Cytochrome b561 and DOMON domain-containing protein</fullName>
    </recommendedName>
</protein>
<dbReference type="PROSITE" id="PS50939">
    <property type="entry name" value="CYTOCHROME_B561"/>
    <property type="match status" value="1"/>
</dbReference>
<proteinExistence type="predicted"/>
<feature type="chain" id="PRO_5046105925" description="Cytochrome b561 and DOMON domain-containing protein" evidence="9">
    <location>
        <begin position="26"/>
        <end position="365"/>
    </location>
</feature>
<evidence type="ECO:0000256" key="5">
    <source>
        <dbReference type="ARBA" id="ARBA00022982"/>
    </source>
</evidence>
<feature type="transmembrane region" description="Helical" evidence="8">
    <location>
        <begin position="342"/>
        <end position="362"/>
    </location>
</feature>
<evidence type="ECO:0000256" key="7">
    <source>
        <dbReference type="ARBA" id="ARBA00023136"/>
    </source>
</evidence>
<dbReference type="InterPro" id="IPR005018">
    <property type="entry name" value="DOMON_domain"/>
</dbReference>
<feature type="transmembrane region" description="Helical" evidence="8">
    <location>
        <begin position="276"/>
        <end position="295"/>
    </location>
</feature>
<evidence type="ECO:0008006" key="14">
    <source>
        <dbReference type="Google" id="ProtNLM"/>
    </source>
</evidence>
<feature type="domain" description="DOMON" evidence="10">
    <location>
        <begin position="55"/>
        <end position="166"/>
    </location>
</feature>
<keyword evidence="7 8" id="KW-0472">Membrane</keyword>
<evidence type="ECO:0000259" key="10">
    <source>
        <dbReference type="PROSITE" id="PS50836"/>
    </source>
</evidence>
<organism evidence="12 13">
    <name type="scientific">Hibiscus sabdariffa</name>
    <name type="common">roselle</name>
    <dbReference type="NCBI Taxonomy" id="183260"/>
    <lineage>
        <taxon>Eukaryota</taxon>
        <taxon>Viridiplantae</taxon>
        <taxon>Streptophyta</taxon>
        <taxon>Embryophyta</taxon>
        <taxon>Tracheophyta</taxon>
        <taxon>Spermatophyta</taxon>
        <taxon>Magnoliopsida</taxon>
        <taxon>eudicotyledons</taxon>
        <taxon>Gunneridae</taxon>
        <taxon>Pentapetalae</taxon>
        <taxon>rosids</taxon>
        <taxon>malvids</taxon>
        <taxon>Malvales</taxon>
        <taxon>Malvaceae</taxon>
        <taxon>Malvoideae</taxon>
        <taxon>Hibiscus</taxon>
    </lineage>
</organism>
<dbReference type="EMBL" id="JBBPBM010000055">
    <property type="protein sequence ID" value="KAK8517893.1"/>
    <property type="molecule type" value="Genomic_DNA"/>
</dbReference>
<evidence type="ECO:0000313" key="13">
    <source>
        <dbReference type="Proteomes" id="UP001472677"/>
    </source>
</evidence>
<evidence type="ECO:0000256" key="4">
    <source>
        <dbReference type="ARBA" id="ARBA00022729"/>
    </source>
</evidence>
<reference evidence="12 13" key="1">
    <citation type="journal article" date="2024" name="G3 (Bethesda)">
        <title>Genome assembly of Hibiscus sabdariffa L. provides insights into metabolisms of medicinal natural products.</title>
        <authorList>
            <person name="Kim T."/>
        </authorList>
    </citation>
    <scope>NUCLEOTIDE SEQUENCE [LARGE SCALE GENOMIC DNA]</scope>
    <source>
        <strain evidence="12">TK-2024</strain>
        <tissue evidence="12">Old leaves</tissue>
    </source>
</reference>
<dbReference type="InterPro" id="IPR006593">
    <property type="entry name" value="Cyt_b561/ferric_Rdtase_TM"/>
</dbReference>
<evidence type="ECO:0000256" key="8">
    <source>
        <dbReference type="SAM" id="Phobius"/>
    </source>
</evidence>
<keyword evidence="13" id="KW-1185">Reference proteome</keyword>
<keyword evidence="4 9" id="KW-0732">Signal</keyword>
<dbReference type="CDD" id="cd08760">
    <property type="entry name" value="Cyt_b561_FRRS1_like"/>
    <property type="match status" value="1"/>
</dbReference>
<dbReference type="Proteomes" id="UP001472677">
    <property type="component" value="Unassembled WGS sequence"/>
</dbReference>
<dbReference type="PROSITE" id="PS50836">
    <property type="entry name" value="DOMON"/>
    <property type="match status" value="1"/>
</dbReference>
<keyword evidence="6 8" id="KW-1133">Transmembrane helix</keyword>
<comment type="caution">
    <text evidence="12">The sequence shown here is derived from an EMBL/GenBank/DDBJ whole genome shotgun (WGS) entry which is preliminary data.</text>
</comment>
<dbReference type="PANTHER" id="PTHR23130:SF171">
    <property type="entry name" value="OS01G0895300 PROTEIN"/>
    <property type="match status" value="1"/>
</dbReference>
<evidence type="ECO:0000256" key="2">
    <source>
        <dbReference type="ARBA" id="ARBA00022448"/>
    </source>
</evidence>
<feature type="domain" description="Cytochrome b561" evidence="11">
    <location>
        <begin position="173"/>
        <end position="365"/>
    </location>
</feature>
<feature type="transmembrane region" description="Helical" evidence="8">
    <location>
        <begin position="307"/>
        <end position="330"/>
    </location>
</feature>
<dbReference type="Pfam" id="PF03188">
    <property type="entry name" value="Cytochrom_B561"/>
    <property type="match status" value="1"/>
</dbReference>